<dbReference type="KEGG" id="lst:LSS_02949"/>
<name>K8Y4F7_9LEPT</name>
<evidence type="ECO:0000313" key="2">
    <source>
        <dbReference type="Proteomes" id="UP000035800"/>
    </source>
</evidence>
<protein>
    <submittedName>
        <fullName evidence="1">Uncharacterized protein</fullName>
    </submittedName>
</protein>
<dbReference type="Proteomes" id="UP000035800">
    <property type="component" value="Chromosome I"/>
</dbReference>
<proteinExistence type="predicted"/>
<reference evidence="1 2" key="2">
    <citation type="journal article" date="2014" name="Emerg. Microbes Infect.">
        <title>Potential impact on kidney infection: a whole-genome analysis of Leptospira santarosai serovar Shermani.</title>
        <authorList>
            <person name="Chou L.F."/>
            <person name="Chen T.W."/>
            <person name="Ko Y.C."/>
            <person name="Pan M.J."/>
            <person name="Tian Y.C."/>
            <person name="Chiu C.H."/>
            <person name="Tang P."/>
            <person name="Hung C.C."/>
            <person name="Yang C.W."/>
        </authorList>
    </citation>
    <scope>NUCLEOTIDE SEQUENCE</scope>
    <source>
        <strain evidence="1 2">LT 821</strain>
    </source>
</reference>
<gene>
    <name evidence="1" type="ORF">LSS_02949</name>
</gene>
<dbReference type="STRING" id="758847.LSS_02949"/>
<dbReference type="AlphaFoldDB" id="K8Y4F7"/>
<dbReference type="EMBL" id="CP006694">
    <property type="protein sequence ID" value="EKT88314.1"/>
    <property type="molecule type" value="Genomic_DNA"/>
</dbReference>
<sequence length="32" mass="3607">MEKILVVLIEICPKKKLDEVALSQLQEQILAA</sequence>
<evidence type="ECO:0000313" key="1">
    <source>
        <dbReference type="EMBL" id="EKT88314.1"/>
    </source>
</evidence>
<accession>K8Y4F7</accession>
<reference evidence="1 2" key="1">
    <citation type="journal article" date="2012" name="Gene">
        <title>Sequence of Leptospira santarosai serovar Shermani genome and prediction of virulence-associated genes.</title>
        <authorList>
            <person name="Chou L.F."/>
            <person name="Chen Y.T."/>
            <person name="Lu C.W."/>
            <person name="Ko Y.C."/>
            <person name="Tang C.Y."/>
            <person name="Pan M.J."/>
            <person name="Tian Y.C."/>
            <person name="Chiu C.H."/>
            <person name="Hung C.C."/>
            <person name="Yang C.W."/>
        </authorList>
    </citation>
    <scope>NUCLEOTIDE SEQUENCE [LARGE SCALE GENOMIC DNA]</scope>
    <source>
        <strain evidence="1">LT 821</strain>
    </source>
</reference>
<organism evidence="1 2">
    <name type="scientific">Leptospira santarosai serovar Shermani str. LT 821</name>
    <dbReference type="NCBI Taxonomy" id="758847"/>
    <lineage>
        <taxon>Bacteria</taxon>
        <taxon>Pseudomonadati</taxon>
        <taxon>Spirochaetota</taxon>
        <taxon>Spirochaetia</taxon>
        <taxon>Leptospirales</taxon>
        <taxon>Leptospiraceae</taxon>
        <taxon>Leptospira</taxon>
    </lineage>
</organism>